<dbReference type="EMBL" id="UFSM01000002">
    <property type="protein sequence ID" value="SUY28299.1"/>
    <property type="molecule type" value="Genomic_DNA"/>
</dbReference>
<proteinExistence type="predicted"/>
<dbReference type="AlphaFoldDB" id="A0A381ILD7"/>
<feature type="region of interest" description="Disordered" evidence="1">
    <location>
        <begin position="63"/>
        <end position="87"/>
    </location>
</feature>
<name>A0A381ILD7_AMIAI</name>
<dbReference type="Proteomes" id="UP000254701">
    <property type="component" value="Unassembled WGS sequence"/>
</dbReference>
<feature type="compositionally biased region" description="Polar residues" evidence="1">
    <location>
        <begin position="78"/>
        <end position="87"/>
    </location>
</feature>
<protein>
    <submittedName>
        <fullName evidence="2">Uncharacterized protein</fullName>
    </submittedName>
</protein>
<evidence type="ECO:0000313" key="3">
    <source>
        <dbReference type="Proteomes" id="UP000254701"/>
    </source>
</evidence>
<accession>A0A381ILD7</accession>
<evidence type="ECO:0000256" key="1">
    <source>
        <dbReference type="SAM" id="MobiDB-lite"/>
    </source>
</evidence>
<sequence>MPFGGTCFGPGDLDFMARILMETLPPSATDMDKQLQTASLLCLYGSGVTDTDQLIHILKEGSHSRARQDWRRMPGRSPSLSGTPSGR</sequence>
<gene>
    <name evidence="2" type="ORF">NCTC10684_05078</name>
</gene>
<feature type="compositionally biased region" description="Basic and acidic residues" evidence="1">
    <location>
        <begin position="63"/>
        <end position="72"/>
    </location>
</feature>
<reference evidence="2 3" key="1">
    <citation type="submission" date="2018-06" db="EMBL/GenBank/DDBJ databases">
        <authorList>
            <consortium name="Pathogen Informatics"/>
            <person name="Doyle S."/>
        </authorList>
    </citation>
    <scope>NUCLEOTIDE SEQUENCE [LARGE SCALE GENOMIC DNA]</scope>
    <source>
        <strain evidence="2 3">NCTC10684</strain>
    </source>
</reference>
<organism evidence="2 3">
    <name type="scientific">Aminobacter aminovorans</name>
    <name type="common">Chelatobacter heintzii</name>
    <dbReference type="NCBI Taxonomy" id="83263"/>
    <lineage>
        <taxon>Bacteria</taxon>
        <taxon>Pseudomonadati</taxon>
        <taxon>Pseudomonadota</taxon>
        <taxon>Alphaproteobacteria</taxon>
        <taxon>Hyphomicrobiales</taxon>
        <taxon>Phyllobacteriaceae</taxon>
        <taxon>Aminobacter</taxon>
    </lineage>
</organism>
<evidence type="ECO:0000313" key="2">
    <source>
        <dbReference type="EMBL" id="SUY28299.1"/>
    </source>
</evidence>